<dbReference type="SUPFAM" id="SSF53098">
    <property type="entry name" value="Ribonuclease H-like"/>
    <property type="match status" value="1"/>
</dbReference>
<reference evidence="3" key="1">
    <citation type="journal article" date="2019" name="Sci. Rep.">
        <title>Draft genome of Tanacetum cinerariifolium, the natural source of mosquito coil.</title>
        <authorList>
            <person name="Yamashiro T."/>
            <person name="Shiraishi A."/>
            <person name="Satake H."/>
            <person name="Nakayama K."/>
        </authorList>
    </citation>
    <scope>NUCLEOTIDE SEQUENCE</scope>
</reference>
<evidence type="ECO:0000313" key="3">
    <source>
        <dbReference type="EMBL" id="GEX59279.1"/>
    </source>
</evidence>
<dbReference type="GO" id="GO:0003676">
    <property type="term" value="F:nucleic acid binding"/>
    <property type="evidence" value="ECO:0007669"/>
    <property type="project" value="InterPro"/>
</dbReference>
<dbReference type="InterPro" id="IPR012337">
    <property type="entry name" value="RNaseH-like_sf"/>
</dbReference>
<feature type="domain" description="Reverse transcriptase Ty1/copia-type" evidence="2">
    <location>
        <begin position="895"/>
        <end position="1042"/>
    </location>
</feature>
<feature type="region of interest" description="Disordered" evidence="1">
    <location>
        <begin position="692"/>
        <end position="716"/>
    </location>
</feature>
<comment type="caution">
    <text evidence="3">The sequence shown here is derived from an EMBL/GenBank/DDBJ whole genome shotgun (WGS) entry which is preliminary data.</text>
</comment>
<dbReference type="Gene3D" id="3.30.420.10">
    <property type="entry name" value="Ribonuclease H-like superfamily/Ribonuclease H"/>
    <property type="match status" value="1"/>
</dbReference>
<name>A0A699H760_TANCI</name>
<dbReference type="InterPro" id="IPR013103">
    <property type="entry name" value="RVT_2"/>
</dbReference>
<evidence type="ECO:0000259" key="2">
    <source>
        <dbReference type="Pfam" id="PF07727"/>
    </source>
</evidence>
<gene>
    <name evidence="3" type="ORF">Tci_331254</name>
</gene>
<evidence type="ECO:0000256" key="1">
    <source>
        <dbReference type="SAM" id="MobiDB-lite"/>
    </source>
</evidence>
<dbReference type="PANTHER" id="PTHR11439">
    <property type="entry name" value="GAG-POL-RELATED RETROTRANSPOSON"/>
    <property type="match status" value="1"/>
</dbReference>
<accession>A0A699H760</accession>
<dbReference type="Pfam" id="PF07727">
    <property type="entry name" value="RVT_2"/>
    <property type="match status" value="1"/>
</dbReference>
<sequence length="1163" mass="133440">MIPEPGDTNREVPVNETFHVQTYDELTKKELKQIEADDQAIQTILLGLPEDIYAAVDSCETAQEIWLRVQQMMKGSNIGIQEKKAKLFNEWESWHVTIIHQTKDLHTTDYTQLYDFQKYNQKEVDELKAERLAKTQDPLALMATSNNPYNFLVPHRDQPSFNQNYMQQPIPNPDDIIDFTTVMNMALAVMTKAFKLNYSTPTNNNQRISSNPRNRQIAQSGMNMGQDRQMQMVGGDVGNQFRQYAGQNARNLNGNANQNLNRNGNLVAARAEGNAAGYNGNQIKCYNCRGVGHFARNYTVRPKRRDAAYLQTRLLITQKEEVGIQLQDEEFDLMTDRAPVYDSDGSAKVHDYENCHDNEIFNMFTQEEQYTELLEPIPESHQVPQNDNNVISEEAAKFVGDFKSLAKEANESLAKHKALELEIERLLRAVEPKVMKNDKVIAPGMFRIHPFKTSREEKHVPNTFRASARTKPINVSQPPVFTKKDVNSDSNGVKVEEHHRNLLLSKNTKHMSSACNNIKIDSQNVISKVARMGKQCLISINHDVCLCNYVNGKTSRGKKQKANVSIKEKQKKNQPKVKKTKKVGFIERLAIPKPSKPRFFLRWSPTGRLFDQKGKIVDSSESESQSDCSNGTVRFKNDHVATILGFSDLQWGNILITRVYFVEGLGHNLFSVGQLCLPKFKYHKEHLCPSYEQGKSKRASHPPKPVPNSRQRSKDETPDVIKTFLKRITVRLHSPVIIIRIDNNTEFKNQILKEYFYSVGISHQMSSAEAIATACFTQNRSIIHRRFNKTSYELINGRKPDISFLHVFGDLCYPKNDREHIKKLGAKVTSQDVDELNPDATFDGNSFVNPFSTSSTSAAESSSSQNVDPSNMHTFYKPYPYEFQWTKDHPLEQNKHDEEQTVIRNKSRLVVRGYRQEEEINFEESFALVARMEAIRIFLAYAAHKSFSVFQMDVKTAFLHGSLKEDMYVCQPEGFIDADHPSHVYKLKKALYGLKKAPRTWYDELSMFLLKNHFFKGTINPKLFIRRFHDDILVSNYVLEILKKYEMESCDPVGTLMEIKDKLDLDQNGTPFDATKYRSMIGVLMYLTSSRPNIVHATCLCAWYQAKPTENHLKEVKRIFCYLRGTVNTGLWYSKDFGFELIRFLDADYAGCKNTFKSTSGRV</sequence>
<organism evidence="3">
    <name type="scientific">Tanacetum cinerariifolium</name>
    <name type="common">Dalmatian daisy</name>
    <name type="synonym">Chrysanthemum cinerariifolium</name>
    <dbReference type="NCBI Taxonomy" id="118510"/>
    <lineage>
        <taxon>Eukaryota</taxon>
        <taxon>Viridiplantae</taxon>
        <taxon>Streptophyta</taxon>
        <taxon>Embryophyta</taxon>
        <taxon>Tracheophyta</taxon>
        <taxon>Spermatophyta</taxon>
        <taxon>Magnoliopsida</taxon>
        <taxon>eudicotyledons</taxon>
        <taxon>Gunneridae</taxon>
        <taxon>Pentapetalae</taxon>
        <taxon>asterids</taxon>
        <taxon>campanulids</taxon>
        <taxon>Asterales</taxon>
        <taxon>Asteraceae</taxon>
        <taxon>Asteroideae</taxon>
        <taxon>Anthemideae</taxon>
        <taxon>Anthemidinae</taxon>
        <taxon>Tanacetum</taxon>
    </lineage>
</organism>
<dbReference type="InterPro" id="IPR043502">
    <property type="entry name" value="DNA/RNA_pol_sf"/>
</dbReference>
<dbReference type="EMBL" id="BKCJ010117635">
    <property type="protein sequence ID" value="GEX59279.1"/>
    <property type="molecule type" value="Genomic_DNA"/>
</dbReference>
<dbReference type="SUPFAM" id="SSF56672">
    <property type="entry name" value="DNA/RNA polymerases"/>
    <property type="match status" value="1"/>
</dbReference>
<dbReference type="InterPro" id="IPR036397">
    <property type="entry name" value="RNaseH_sf"/>
</dbReference>
<dbReference type="PANTHER" id="PTHR11439:SF509">
    <property type="entry name" value="RNA-DIRECTED DNA POLYMERASE"/>
    <property type="match status" value="1"/>
</dbReference>
<proteinExistence type="predicted"/>
<protein>
    <submittedName>
        <fullName evidence="3">Retrovirus-related Pol polyprotein from transposon TNT 1-94</fullName>
    </submittedName>
</protein>
<dbReference type="AlphaFoldDB" id="A0A699H760"/>